<keyword evidence="3" id="KW-1185">Reference proteome</keyword>
<proteinExistence type="predicted"/>
<reference evidence="2" key="2">
    <citation type="submission" date="2015-06" db="UniProtKB">
        <authorList>
            <consortium name="EnsemblPlants"/>
        </authorList>
    </citation>
    <scope>IDENTIFICATION</scope>
    <source>
        <strain evidence="2">DM1-3 516 R44</strain>
    </source>
</reference>
<name>M1DWP2_SOLTU</name>
<dbReference type="Proteomes" id="UP000011115">
    <property type="component" value="Unassembled WGS sequence"/>
</dbReference>
<organism evidence="2 3">
    <name type="scientific">Solanum tuberosum</name>
    <name type="common">Potato</name>
    <dbReference type="NCBI Taxonomy" id="4113"/>
    <lineage>
        <taxon>Eukaryota</taxon>
        <taxon>Viridiplantae</taxon>
        <taxon>Streptophyta</taxon>
        <taxon>Embryophyta</taxon>
        <taxon>Tracheophyta</taxon>
        <taxon>Spermatophyta</taxon>
        <taxon>Magnoliopsida</taxon>
        <taxon>eudicotyledons</taxon>
        <taxon>Gunneridae</taxon>
        <taxon>Pentapetalae</taxon>
        <taxon>asterids</taxon>
        <taxon>lamiids</taxon>
        <taxon>Solanales</taxon>
        <taxon>Solanaceae</taxon>
        <taxon>Solanoideae</taxon>
        <taxon>Solaneae</taxon>
        <taxon>Solanum</taxon>
    </lineage>
</organism>
<dbReference type="Gramene" id="PGSC0003DMT400095610">
    <property type="protein sequence ID" value="PGSC0003DMT400095610"/>
    <property type="gene ID" value="PGSC0003DMG400045181"/>
</dbReference>
<feature type="compositionally biased region" description="Basic and acidic residues" evidence="1">
    <location>
        <begin position="1"/>
        <end position="10"/>
    </location>
</feature>
<evidence type="ECO:0000313" key="2">
    <source>
        <dbReference type="EnsemblPlants" id="PGSC0003DMT400095610"/>
    </source>
</evidence>
<feature type="region of interest" description="Disordered" evidence="1">
    <location>
        <begin position="1"/>
        <end position="92"/>
    </location>
</feature>
<accession>M1DWP2</accession>
<dbReference type="PaxDb" id="4113-PGSC0003DMT400095610"/>
<protein>
    <submittedName>
        <fullName evidence="2">Uncharacterized protein</fullName>
    </submittedName>
</protein>
<feature type="compositionally biased region" description="Basic residues" evidence="1">
    <location>
        <begin position="61"/>
        <end position="78"/>
    </location>
</feature>
<dbReference type="HOGENOM" id="CLU_2417489_0_0_1"/>
<reference evidence="3" key="1">
    <citation type="journal article" date="2011" name="Nature">
        <title>Genome sequence and analysis of the tuber crop potato.</title>
        <authorList>
            <consortium name="The Potato Genome Sequencing Consortium"/>
        </authorList>
    </citation>
    <scope>NUCLEOTIDE SEQUENCE [LARGE SCALE GENOMIC DNA]</scope>
    <source>
        <strain evidence="3">cv. DM1-3 516 R44</strain>
    </source>
</reference>
<dbReference type="AlphaFoldDB" id="M1DWP2"/>
<evidence type="ECO:0000313" key="3">
    <source>
        <dbReference type="Proteomes" id="UP000011115"/>
    </source>
</evidence>
<dbReference type="InParanoid" id="M1DWP2"/>
<dbReference type="EnsemblPlants" id="PGSC0003DMT400095610">
    <property type="protein sequence ID" value="PGSC0003DMT400095610"/>
    <property type="gene ID" value="PGSC0003DMG400045181"/>
</dbReference>
<sequence>MALPFEDRLATKLKGYNPDVGDDSPKELQPTRQHSKQMNVAPDPIGTAGPPHGSIPSLKRELRHRARKVCHRQGRHLALRPSHGLESASGSS</sequence>
<evidence type="ECO:0000256" key="1">
    <source>
        <dbReference type="SAM" id="MobiDB-lite"/>
    </source>
</evidence>